<keyword evidence="1" id="KW-0812">Transmembrane</keyword>
<dbReference type="EMBL" id="JAOQJU010000032">
    <property type="protein sequence ID" value="MCU6687990.1"/>
    <property type="molecule type" value="Genomic_DNA"/>
</dbReference>
<dbReference type="Proteomes" id="UP001652431">
    <property type="component" value="Unassembled WGS sequence"/>
</dbReference>
<feature type="transmembrane region" description="Helical" evidence="1">
    <location>
        <begin position="107"/>
        <end position="130"/>
    </location>
</feature>
<feature type="transmembrane region" description="Helical" evidence="1">
    <location>
        <begin position="233"/>
        <end position="254"/>
    </location>
</feature>
<reference evidence="2 3" key="1">
    <citation type="journal article" date="2021" name="ISME Commun">
        <title>Automated analysis of genomic sequences facilitates high-throughput and comprehensive description of bacteria.</title>
        <authorList>
            <person name="Hitch T.C.A."/>
        </authorList>
    </citation>
    <scope>NUCLEOTIDE SEQUENCE [LARGE SCALE GENOMIC DNA]</scope>
    <source>
        <strain evidence="2 3">Sanger_03</strain>
    </source>
</reference>
<feature type="transmembrane region" description="Helical" evidence="1">
    <location>
        <begin position="208"/>
        <end position="227"/>
    </location>
</feature>
<comment type="caution">
    <text evidence="2">The sequence shown here is derived from an EMBL/GenBank/DDBJ whole genome shotgun (WGS) entry which is preliminary data.</text>
</comment>
<sequence>MKSSNIGGQAVMEGIMMKNGDDYAVAVRKSDGEIVVSVETYHSIVGNFKSLTKIPFIRGVFNFIDSMVLGIKTLMYSASFFEEEEENGSKKPLTDAEAAKQEKQEKLLMGGTVVFSFVLAIGIFMILPYFLSSLLKPLISSYNIRTIIEGFVRIGIFVIYVLLISRMEDIQRTFMYHGAEHKCINCIEHGLPLTVENVRKSSRQHKRCGTSFLFFVLAIGIILLFIVRAESPLMRVVIRIALLPVIAGISYEVLKLAGRSENKFVNLLSKPGLAIQKLTTKEPDDSMIEVAIQAVEAVFDWRKYEEENF</sequence>
<keyword evidence="1" id="KW-0472">Membrane</keyword>
<dbReference type="PANTHER" id="PTHR42867">
    <property type="entry name" value="MEMBRANE PROTEIN-RELATED"/>
    <property type="match status" value="1"/>
</dbReference>
<dbReference type="PANTHER" id="PTHR42867:SF1">
    <property type="entry name" value="MEMBRANE PROTEIN-RELATED"/>
    <property type="match status" value="1"/>
</dbReference>
<accession>A0ABT2RRE8</accession>
<evidence type="ECO:0000313" key="3">
    <source>
        <dbReference type="Proteomes" id="UP001652431"/>
    </source>
</evidence>
<feature type="transmembrane region" description="Helical" evidence="1">
    <location>
        <begin position="142"/>
        <end position="163"/>
    </location>
</feature>
<dbReference type="Pfam" id="PF07136">
    <property type="entry name" value="DUF1385"/>
    <property type="match status" value="1"/>
</dbReference>
<keyword evidence="1" id="KW-1133">Transmembrane helix</keyword>
<organism evidence="2 3">
    <name type="scientific">Dorea acetigenes</name>
    <dbReference type="NCBI Taxonomy" id="2981787"/>
    <lineage>
        <taxon>Bacteria</taxon>
        <taxon>Bacillati</taxon>
        <taxon>Bacillota</taxon>
        <taxon>Clostridia</taxon>
        <taxon>Lachnospirales</taxon>
        <taxon>Lachnospiraceae</taxon>
        <taxon>Dorea</taxon>
    </lineage>
</organism>
<proteinExistence type="predicted"/>
<dbReference type="RefSeq" id="WP_158371786.1">
    <property type="nucleotide sequence ID" value="NZ_JAOQJU010000032.1"/>
</dbReference>
<dbReference type="InterPro" id="IPR010787">
    <property type="entry name" value="DUF1385"/>
</dbReference>
<evidence type="ECO:0000313" key="2">
    <source>
        <dbReference type="EMBL" id="MCU6687990.1"/>
    </source>
</evidence>
<evidence type="ECO:0000256" key="1">
    <source>
        <dbReference type="SAM" id="Phobius"/>
    </source>
</evidence>
<keyword evidence="3" id="KW-1185">Reference proteome</keyword>
<gene>
    <name evidence="2" type="ORF">OCV99_15920</name>
</gene>
<name>A0ABT2RRE8_9FIRM</name>
<protein>
    <submittedName>
        <fullName evidence="2">DUF1385 domain-containing protein</fullName>
    </submittedName>
</protein>